<dbReference type="EMBL" id="RCZY01000002">
    <property type="protein sequence ID" value="RRE43343.1"/>
    <property type="molecule type" value="Genomic_DNA"/>
</dbReference>
<evidence type="ECO:0000313" key="2">
    <source>
        <dbReference type="EMBL" id="PLE24035.1"/>
    </source>
</evidence>
<evidence type="ECO:0000313" key="16">
    <source>
        <dbReference type="Proteomes" id="UP000294951"/>
    </source>
</evidence>
<dbReference type="Proteomes" id="UP000272440">
    <property type="component" value="Unassembled WGS sequence"/>
</dbReference>
<dbReference type="Proteomes" id="UP000275975">
    <property type="component" value="Unassembled WGS sequence"/>
</dbReference>
<reference evidence="1 10" key="2">
    <citation type="submission" date="2017-03" db="EMBL/GenBank/DDBJ databases">
        <authorList>
            <person name="Fouts D."/>
            <person name="Stalin M.J."/>
            <person name="Chen L."/>
            <person name="Wright M."/>
            <person name="Sutton G."/>
            <person name="Nguyen K."/>
            <person name="Vanduin D."/>
            <person name="Rojas L."/>
            <person name="Hujer A."/>
            <person name="Hujer K."/>
            <person name="Bonomo R."/>
            <person name="Kreiswirth B."/>
            <person name="Adams M."/>
        </authorList>
    </citation>
    <scope>NUCLEOTIDE SEQUENCE [LARGE SCALE GENOMIC DNA]</scope>
    <source>
        <strain evidence="1 10">39383</strain>
    </source>
</reference>
<evidence type="ECO:0000313" key="15">
    <source>
        <dbReference type="Proteomes" id="UP000283322"/>
    </source>
</evidence>
<comment type="caution">
    <text evidence="7">The sequence shown here is derived from an EMBL/GenBank/DDBJ whole genome shotgun (WGS) entry which is preliminary data.</text>
</comment>
<dbReference type="EMBL" id="NCMJ01000249">
    <property type="protein sequence ID" value="PLE24035.1"/>
    <property type="molecule type" value="Genomic_DNA"/>
</dbReference>
<dbReference type="Proteomes" id="UP000253559">
    <property type="component" value="Unassembled WGS sequence"/>
</dbReference>
<evidence type="ECO:0000313" key="9">
    <source>
        <dbReference type="EMBL" id="TDK05736.1"/>
    </source>
</evidence>
<reference evidence="4" key="5">
    <citation type="submission" date="2018-07" db="EMBL/GenBank/DDBJ databases">
        <authorList>
            <person name="Martins R.C."/>
            <person name="Perdigao-Neto L.V."/>
            <person name="Costa S.F."/>
            <person name="Levin A.S.S."/>
        </authorList>
    </citation>
    <scope>NUCLEOTIDE SEQUENCE</scope>
    <source>
        <strain evidence="4">BC_5001</strain>
    </source>
</reference>
<protein>
    <submittedName>
        <fullName evidence="7">Uncharacterized protein</fullName>
    </submittedName>
</protein>
<evidence type="ECO:0000313" key="5">
    <source>
        <dbReference type="EMBL" id="RDT96620.1"/>
    </source>
</evidence>
<evidence type="ECO:0000313" key="7">
    <source>
        <dbReference type="EMBL" id="RRE43343.1"/>
    </source>
</evidence>
<dbReference type="Proteomes" id="UP000196447">
    <property type="component" value="Unassembled WGS sequence"/>
</dbReference>
<dbReference type="EMBL" id="NDBK01000086">
    <property type="protein sequence ID" value="OVF68188.1"/>
    <property type="molecule type" value="Genomic_DNA"/>
</dbReference>
<reference evidence="8" key="7">
    <citation type="submission" date="2018-10" db="EMBL/GenBank/DDBJ databases">
        <authorList>
            <person name="Fan Y."/>
            <person name="Timp W."/>
            <person name="Bergman Y."/>
            <person name="Tamma P."/>
            <person name="Simner P."/>
        </authorList>
    </citation>
    <scope>NUCLEOTIDE SEQUENCE</scope>
    <source>
        <strain evidence="8">KLPN_104</strain>
    </source>
</reference>
<evidence type="ECO:0000313" key="1">
    <source>
        <dbReference type="EMBL" id="OVF68188.1"/>
    </source>
</evidence>
<dbReference type="Proteomes" id="UP000294951">
    <property type="component" value="Unassembled WGS sequence"/>
</dbReference>
<dbReference type="Proteomes" id="UP000245817">
    <property type="component" value="Unassembled WGS sequence"/>
</dbReference>
<dbReference type="EMBL" id="RDAM01000001">
    <property type="protein sequence ID" value="RRF09810.1"/>
    <property type="molecule type" value="Genomic_DNA"/>
</dbReference>
<evidence type="ECO:0000313" key="11">
    <source>
        <dbReference type="Proteomes" id="UP000234439"/>
    </source>
</evidence>
<dbReference type="Proteomes" id="UP000283322">
    <property type="component" value="Unassembled WGS sequence"/>
</dbReference>
<dbReference type="Proteomes" id="UP000254657">
    <property type="component" value="Unassembled WGS sequence"/>
</dbReference>
<reference evidence="13 14" key="9">
    <citation type="journal article" date="2019" name="Antimicrob. Agents Chemother.">
        <title>Applying Rapid Whole Genome Sequencing to Predict Phenotypic Antimicrobial Susceptibility Testing Results Among Carbapenem-Resistant Klebsiella pneumoniae Clinical Isolates.</title>
        <authorList>
            <person name="Tamma P.D."/>
            <person name="Fan Y."/>
            <person name="Bergman Y."/>
            <person name="Pertea G."/>
            <person name="Kazmi A."/>
            <person name="Lewis S."/>
            <person name="Carroll K.C."/>
            <person name="Schatz M.C."/>
            <person name="Timp W."/>
            <person name="Simner P.J."/>
        </authorList>
    </citation>
    <scope>NUCLEOTIDE SEQUENCE [LARGE SCALE GENOMIC DNA]</scope>
    <source>
        <strain evidence="8 14">KLPN_104</strain>
        <strain evidence="7 13">KLPN_33</strain>
    </source>
</reference>
<evidence type="ECO:0000313" key="4">
    <source>
        <dbReference type="EMBL" id="RBZ23492.1"/>
    </source>
</evidence>
<evidence type="ECO:0000313" key="12">
    <source>
        <dbReference type="Proteomes" id="UP000245817"/>
    </source>
</evidence>
<dbReference type="EMBL" id="QRCF01000002">
    <property type="protein sequence ID" value="RDT96620.1"/>
    <property type="molecule type" value="Genomic_DNA"/>
</dbReference>
<reference evidence="3 12" key="3">
    <citation type="submission" date="2017-09" db="EMBL/GenBank/DDBJ databases">
        <title>Molecular Epidemiology of Livestock-Associated Methicillin Resistant Staphylococcus aureus (LA-MRSA) and Extended-Spectrum Beta-Lactamase (ESBL)-Producing Enterobacteriaceae in Pigs and Exposed Workers in Cameroon and South Africa.</title>
        <authorList>
            <person name="Founou L."/>
            <person name="Founou R.C."/>
            <person name="Allam M."/>
            <person name="Ismail A."/>
            <person name="Essack S.Y."/>
        </authorList>
    </citation>
    <scope>NUCLEOTIDE SEQUENCE [LARGE SCALE GENOMIC DNA]</scope>
    <source>
        <strain evidence="3 12">HH516E4IA</strain>
    </source>
</reference>
<reference evidence="6 15" key="8">
    <citation type="submission" date="2018-10" db="EMBL/GenBank/DDBJ databases">
        <authorList>
            <person name="Vanduin D."/>
            <person name="Fouts D."/>
            <person name="Wright M."/>
            <person name="Sutton G."/>
            <person name="Nguyen K."/>
            <person name="Kreiswirth B."/>
            <person name="Chen L."/>
            <person name="Rojas L."/>
            <person name="Hujer A."/>
            <person name="Hujer K."/>
            <person name="Bonomo R."/>
            <person name="Adams M."/>
        </authorList>
    </citation>
    <scope>NUCLEOTIDE SEQUENCE [LARGE SCALE GENOMIC DNA]</scope>
    <source>
        <strain evidence="6 15">CRK0165</strain>
    </source>
</reference>
<organism evidence="7 13">
    <name type="scientific">Klebsiella pneumoniae</name>
    <dbReference type="NCBI Taxonomy" id="573"/>
    <lineage>
        <taxon>Bacteria</taxon>
        <taxon>Pseudomonadati</taxon>
        <taxon>Pseudomonadota</taxon>
        <taxon>Gammaproteobacteria</taxon>
        <taxon>Enterobacterales</taxon>
        <taxon>Enterobacteriaceae</taxon>
        <taxon>Klebsiella/Raoultella group</taxon>
        <taxon>Klebsiella</taxon>
        <taxon>Klebsiella pneumoniae complex</taxon>
    </lineage>
</organism>
<evidence type="ECO:0000313" key="8">
    <source>
        <dbReference type="EMBL" id="RRF09810.1"/>
    </source>
</evidence>
<reference evidence="2 11" key="1">
    <citation type="journal article" date="2017" name="J. Infect. Dis.">
        <title>An Analysis of the Epidemic of Klebsiella pneumoniae Carbapenemase-Producing K. pneumoniae: Convergence of Two Evolutionary Mechanisms Creates the Perfect Storm.</title>
        <authorList>
            <person name="Rojas L.J."/>
            <person name="Weinstock G.M."/>
            <person name="De La Cadena E."/>
            <person name="Diaz L."/>
            <person name="Rios R."/>
            <person name="Hanson B.M."/>
            <person name="Brown J.S."/>
            <person name="Vats P."/>
            <person name="Phillips D.S."/>
            <person name="Nguyen H."/>
            <person name="Hujer K.M."/>
            <person name="Correa A."/>
            <person name="Adams M.D."/>
            <person name="Perez F."/>
            <person name="Sodergren E."/>
            <person name="Narechania A."/>
            <person name="Planet P.J."/>
            <person name="Villegas M.V."/>
            <person name="Bonomo R.A."/>
            <person name="Arias C.A."/>
        </authorList>
    </citation>
    <scope>NUCLEOTIDE SEQUENCE [LARGE SCALE GENOMIC DNA]</scope>
    <source>
        <strain evidence="2 11">COL-Kpn30</strain>
    </source>
</reference>
<evidence type="ECO:0000313" key="6">
    <source>
        <dbReference type="EMBL" id="ROG90214.1"/>
    </source>
</evidence>
<accession>A0A1L5GYU3</accession>
<reference evidence="9 16" key="10">
    <citation type="submission" date="2019-03" db="EMBL/GenBank/DDBJ databases">
        <title>Multidrug-Resistant Klebsiella pneumoniae Clinical Bloodstream Isolates in Shanghai, China.</title>
        <authorList>
            <person name="Wang S."/>
        </authorList>
    </citation>
    <scope>NUCLEOTIDE SEQUENCE [LARGE SCALE GENOMIC DNA]</scope>
    <source>
        <strain evidence="9 16">RJ1071</strain>
    </source>
</reference>
<evidence type="ECO:0000313" key="14">
    <source>
        <dbReference type="Proteomes" id="UP000275975"/>
    </source>
</evidence>
<dbReference type="EMBL" id="PCFF01000025">
    <property type="protein sequence ID" value="PVU61033.1"/>
    <property type="molecule type" value="Genomic_DNA"/>
</dbReference>
<dbReference type="EMBL" id="QOHW01000007">
    <property type="protein sequence ID" value="RBZ23492.1"/>
    <property type="molecule type" value="Genomic_DNA"/>
</dbReference>
<evidence type="ECO:0000313" key="3">
    <source>
        <dbReference type="EMBL" id="PVU61033.1"/>
    </source>
</evidence>
<dbReference type="EMBL" id="SMTN01000003">
    <property type="protein sequence ID" value="TDK05736.1"/>
    <property type="molecule type" value="Genomic_DNA"/>
</dbReference>
<evidence type="ECO:0000313" key="13">
    <source>
        <dbReference type="Proteomes" id="UP000272440"/>
    </source>
</evidence>
<reference evidence="4" key="6">
    <citation type="submission" date="2018-08" db="EMBL/GenBank/DDBJ databases">
        <title>Klebsiella pneumoniae genome sequencing and assembly.</title>
        <authorList>
            <person name="Martins R.C.R."/>
            <person name="Perdigao-Neto L.V."/>
            <person name="Costa S.F."/>
            <person name="Levin A.S.S."/>
        </authorList>
    </citation>
    <scope>NUCLEOTIDE SEQUENCE</scope>
    <source>
        <strain evidence="4">BC_5001</strain>
    </source>
</reference>
<proteinExistence type="predicted"/>
<sequence length="70" mass="8530">MFILLSHINPRKSFIAFLQAVSCSHYRSDFYHTRKKIRLKCDRRLTFANPQNRLWTKTKQPGHNRIKNHY</sequence>
<reference evidence="5" key="4">
    <citation type="submission" date="2018-07" db="EMBL/GenBank/DDBJ databases">
        <title>Draft genome sequence of Klebsiella pneumoniae K293.</title>
        <authorList>
            <person name="He F."/>
        </authorList>
    </citation>
    <scope>NUCLEOTIDE SEQUENCE</scope>
    <source>
        <strain evidence="5">K293</strain>
    </source>
</reference>
<evidence type="ECO:0000313" key="10">
    <source>
        <dbReference type="Proteomes" id="UP000196447"/>
    </source>
</evidence>
<dbReference type="EMBL" id="MPYG04000184">
    <property type="protein sequence ID" value="ROG90214.1"/>
    <property type="molecule type" value="Genomic_DNA"/>
</dbReference>
<dbReference type="AlphaFoldDB" id="A0A1L5GYU3"/>
<gene>
    <name evidence="1" type="ORF">B5L96_21290</name>
    <name evidence="2" type="ORF">B6I68_30115</name>
    <name evidence="6" type="ORF">BL124_00024065</name>
    <name evidence="3" type="ORF">CP554_19265</name>
    <name evidence="4" type="ORF">DM078_11535</name>
    <name evidence="5" type="ORF">DW286_03295</name>
    <name evidence="9" type="ORF">E1814_05085</name>
    <name evidence="8" type="ORF">EAO17_21355</name>
    <name evidence="7" type="ORF">EAO28_07195</name>
</gene>
<dbReference type="Proteomes" id="UP000234439">
    <property type="component" value="Unassembled WGS sequence"/>
</dbReference>
<name>A0A1L5GYU3_KLEPN</name>